<dbReference type="GO" id="GO:0005886">
    <property type="term" value="C:plasma membrane"/>
    <property type="evidence" value="ECO:0007669"/>
    <property type="project" value="TreeGrafter"/>
</dbReference>
<gene>
    <name evidence="9" type="ORF">MG293_012435</name>
</gene>
<dbReference type="GO" id="GO:0004984">
    <property type="term" value="F:olfactory receptor activity"/>
    <property type="evidence" value="ECO:0007669"/>
    <property type="project" value="InterPro"/>
</dbReference>
<accession>A0AAD4U0J9</accession>
<keyword evidence="2" id="KW-0716">Sensory transduction</keyword>
<evidence type="ECO:0000256" key="6">
    <source>
        <dbReference type="ARBA" id="ARBA00023136"/>
    </source>
</evidence>
<dbReference type="Proteomes" id="UP001214576">
    <property type="component" value="Unassembled WGS sequence"/>
</dbReference>
<comment type="subcellular location">
    <subcellularLocation>
        <location evidence="1">Membrane</location>
        <topology evidence="1">Multi-pass membrane protein</topology>
    </subcellularLocation>
</comment>
<keyword evidence="3" id="KW-0812">Transmembrane</keyword>
<dbReference type="InterPro" id="IPR017452">
    <property type="entry name" value="GPCR_Rhodpsn_7TM"/>
</dbReference>
<comment type="caution">
    <text evidence="9">The sequence shown here is derived from an EMBL/GenBank/DDBJ whole genome shotgun (WGS) entry which is preliminary data.</text>
</comment>
<keyword evidence="6" id="KW-0472">Membrane</keyword>
<keyword evidence="5" id="KW-1133">Transmembrane helix</keyword>
<sequence length="126" mass="13631">MYITAVLGNGALILVVLNECTLHEPMYVFLSMLAGTDILLSTTTVPKALAIFWFHAGKIAFDACITQMFFIHFAFVTESGILLATAFDCYMAICTPLRGTVKRREAVIRLVCPSGLLPPMAAAASV</sequence>
<feature type="domain" description="G-protein coupled receptors family 1 profile" evidence="8">
    <location>
        <begin position="8"/>
        <end position="126"/>
    </location>
</feature>
<protein>
    <recommendedName>
        <fullName evidence="8">G-protein coupled receptors family 1 profile domain-containing protein</fullName>
    </recommendedName>
</protein>
<keyword evidence="10" id="KW-1185">Reference proteome</keyword>
<dbReference type="EMBL" id="JAKZEL010000014">
    <property type="protein sequence ID" value="KAI4537572.1"/>
    <property type="molecule type" value="Genomic_DNA"/>
</dbReference>
<evidence type="ECO:0000256" key="7">
    <source>
        <dbReference type="ARBA" id="ARBA00023224"/>
    </source>
</evidence>
<evidence type="ECO:0000256" key="4">
    <source>
        <dbReference type="ARBA" id="ARBA00022725"/>
    </source>
</evidence>
<evidence type="ECO:0000256" key="2">
    <source>
        <dbReference type="ARBA" id="ARBA00022606"/>
    </source>
</evidence>
<dbReference type="AlphaFoldDB" id="A0AAD4U0J9"/>
<dbReference type="InterPro" id="IPR000725">
    <property type="entry name" value="Olfact_rcpt"/>
</dbReference>
<proteinExistence type="predicted"/>
<dbReference type="PANTHER" id="PTHR26450">
    <property type="entry name" value="OLFACTORY RECEPTOR 56B1-RELATED"/>
    <property type="match status" value="1"/>
</dbReference>
<dbReference type="InterPro" id="IPR050402">
    <property type="entry name" value="OR51/52/56-like"/>
</dbReference>
<reference evidence="9" key="1">
    <citation type="submission" date="2022-03" db="EMBL/GenBank/DDBJ databases">
        <title>Genomic analyses of argali, domestic sheep and their hybrids provide insights into chromosomal evolution, heterosis and genetic basis of agronomic traits.</title>
        <authorList>
            <person name="Li M."/>
        </authorList>
    </citation>
    <scope>NUCLEOTIDE SEQUENCE</scope>
    <source>
        <strain evidence="9">CAU-MHL-2022a</strain>
        <tissue evidence="9">Skin</tissue>
    </source>
</reference>
<name>A0AAD4U0J9_OVIAM</name>
<evidence type="ECO:0000256" key="3">
    <source>
        <dbReference type="ARBA" id="ARBA00022692"/>
    </source>
</evidence>
<evidence type="ECO:0000256" key="5">
    <source>
        <dbReference type="ARBA" id="ARBA00022989"/>
    </source>
</evidence>
<keyword evidence="7" id="KW-0807">Transducer</keyword>
<dbReference type="GO" id="GO:0007186">
    <property type="term" value="P:G protein-coupled receptor signaling pathway"/>
    <property type="evidence" value="ECO:0007669"/>
    <property type="project" value="InterPro"/>
</dbReference>
<dbReference type="SUPFAM" id="SSF81321">
    <property type="entry name" value="Family A G protein-coupled receptor-like"/>
    <property type="match status" value="1"/>
</dbReference>
<keyword evidence="4" id="KW-0552">Olfaction</keyword>
<evidence type="ECO:0000256" key="1">
    <source>
        <dbReference type="ARBA" id="ARBA00004141"/>
    </source>
</evidence>
<dbReference type="Gene3D" id="1.20.1070.10">
    <property type="entry name" value="Rhodopsin 7-helix transmembrane proteins"/>
    <property type="match status" value="1"/>
</dbReference>
<dbReference type="PANTHER" id="PTHR26450:SF101">
    <property type="entry name" value="OLFACTORY RECEPTOR"/>
    <property type="match status" value="1"/>
</dbReference>
<evidence type="ECO:0000259" key="8">
    <source>
        <dbReference type="PROSITE" id="PS50262"/>
    </source>
</evidence>
<organism evidence="9 10">
    <name type="scientific">Ovis ammon polii</name>
    <dbReference type="NCBI Taxonomy" id="230172"/>
    <lineage>
        <taxon>Eukaryota</taxon>
        <taxon>Metazoa</taxon>
        <taxon>Chordata</taxon>
        <taxon>Craniata</taxon>
        <taxon>Vertebrata</taxon>
        <taxon>Euteleostomi</taxon>
        <taxon>Mammalia</taxon>
        <taxon>Eutheria</taxon>
        <taxon>Laurasiatheria</taxon>
        <taxon>Artiodactyla</taxon>
        <taxon>Ruminantia</taxon>
        <taxon>Pecora</taxon>
        <taxon>Bovidae</taxon>
        <taxon>Caprinae</taxon>
        <taxon>Ovis</taxon>
    </lineage>
</organism>
<evidence type="ECO:0000313" key="10">
    <source>
        <dbReference type="Proteomes" id="UP001214576"/>
    </source>
</evidence>
<dbReference type="PROSITE" id="PS50262">
    <property type="entry name" value="G_PROTEIN_RECEP_F1_2"/>
    <property type="match status" value="1"/>
</dbReference>
<evidence type="ECO:0000313" key="9">
    <source>
        <dbReference type="EMBL" id="KAI4537572.1"/>
    </source>
</evidence>
<dbReference type="Pfam" id="PF13853">
    <property type="entry name" value="7tm_4"/>
    <property type="match status" value="1"/>
</dbReference>